<accession>A0AAW0D4G9</accession>
<gene>
    <name evidence="1" type="ORF">R3P38DRAFT_3175479</name>
</gene>
<comment type="caution">
    <text evidence="1">The sequence shown here is derived from an EMBL/GenBank/DDBJ whole genome shotgun (WGS) entry which is preliminary data.</text>
</comment>
<keyword evidence="2" id="KW-1185">Reference proteome</keyword>
<organism evidence="1 2">
    <name type="scientific">Favolaschia claudopus</name>
    <dbReference type="NCBI Taxonomy" id="2862362"/>
    <lineage>
        <taxon>Eukaryota</taxon>
        <taxon>Fungi</taxon>
        <taxon>Dikarya</taxon>
        <taxon>Basidiomycota</taxon>
        <taxon>Agaricomycotina</taxon>
        <taxon>Agaricomycetes</taxon>
        <taxon>Agaricomycetidae</taxon>
        <taxon>Agaricales</taxon>
        <taxon>Marasmiineae</taxon>
        <taxon>Mycenaceae</taxon>
        <taxon>Favolaschia</taxon>
    </lineage>
</organism>
<evidence type="ECO:0000313" key="1">
    <source>
        <dbReference type="EMBL" id="KAK7046201.1"/>
    </source>
</evidence>
<dbReference type="Proteomes" id="UP001362999">
    <property type="component" value="Unassembled WGS sequence"/>
</dbReference>
<dbReference type="AlphaFoldDB" id="A0AAW0D4G9"/>
<protein>
    <submittedName>
        <fullName evidence="1">Uncharacterized protein</fullName>
    </submittedName>
</protein>
<evidence type="ECO:0000313" key="2">
    <source>
        <dbReference type="Proteomes" id="UP001362999"/>
    </source>
</evidence>
<proteinExistence type="predicted"/>
<sequence>MGSVDLVALLISRRHGAGYFAGPVTLPPPSPSPASSSTVWLLGFIVAVSEPLLRSPATKIASSFTRRSTRIRPPLQMHAYAIVRLLIDEAALHINSVLLLHFLWMDLLSVSAAPAHTLLAALSARRRRGCGHSQTCRGSLRVAVLRAPHSFARYVLHDIALGWRSGHPPTQSQSAIESWRRPSRQIFSKSYKRHPSWFAVWMPILFALLVLHCQCRACSICMLIDEASAWQHRHSRLVCSLFSQRHFSSLALCERIPFVLLLPHRRHLGCVRALTAAVPVVDVECLNGDIRDAALAMRNQLFSFLATVVPGEALRLQRVVTVVALAVAAGAWMTSLATA</sequence>
<reference evidence="1 2" key="1">
    <citation type="journal article" date="2024" name="J Genomics">
        <title>Draft genome sequencing and assembly of Favolaschia claudopus CIRM-BRFM 2984 isolated from oak limbs.</title>
        <authorList>
            <person name="Navarro D."/>
            <person name="Drula E."/>
            <person name="Chaduli D."/>
            <person name="Cazenave R."/>
            <person name="Ahrendt S."/>
            <person name="Wang J."/>
            <person name="Lipzen A."/>
            <person name="Daum C."/>
            <person name="Barry K."/>
            <person name="Grigoriev I.V."/>
            <person name="Favel A."/>
            <person name="Rosso M.N."/>
            <person name="Martin F."/>
        </authorList>
    </citation>
    <scope>NUCLEOTIDE SEQUENCE [LARGE SCALE GENOMIC DNA]</scope>
    <source>
        <strain evidence="1 2">CIRM-BRFM 2984</strain>
    </source>
</reference>
<name>A0AAW0D4G9_9AGAR</name>
<dbReference type="EMBL" id="JAWWNJ010000010">
    <property type="protein sequence ID" value="KAK7046201.1"/>
    <property type="molecule type" value="Genomic_DNA"/>
</dbReference>